<name>A0AAN9BSE3_9CAEN</name>
<dbReference type="GO" id="GO:0008395">
    <property type="term" value="F:steroid hydroxylase activity"/>
    <property type="evidence" value="ECO:0007669"/>
    <property type="project" value="TreeGrafter"/>
</dbReference>
<feature type="signal peptide" evidence="9">
    <location>
        <begin position="1"/>
        <end position="21"/>
    </location>
</feature>
<evidence type="ECO:0000256" key="4">
    <source>
        <dbReference type="ARBA" id="ARBA00023002"/>
    </source>
</evidence>
<dbReference type="SUPFAM" id="SSF48264">
    <property type="entry name" value="Cytochrome P450"/>
    <property type="match status" value="1"/>
</dbReference>
<dbReference type="PANTHER" id="PTHR24300:SF403">
    <property type="entry name" value="CYTOCHROME P450 306A1"/>
    <property type="match status" value="1"/>
</dbReference>
<evidence type="ECO:0000256" key="7">
    <source>
        <dbReference type="PIRSR" id="PIRSR602401-1"/>
    </source>
</evidence>
<gene>
    <name evidence="10" type="ORF">V1264_016458</name>
</gene>
<keyword evidence="5 7" id="KW-0408">Iron</keyword>
<evidence type="ECO:0000313" key="10">
    <source>
        <dbReference type="EMBL" id="KAK7108790.1"/>
    </source>
</evidence>
<sequence length="497" mass="56459">MFDVILVAFIVFLACHWYCDYRSSNLPPGPPSLPLIGHLPLLDQDPRAQFVTWRRQYGDVFSLYLGSRLVVVLNGYDVIKDALVKHADIFSVRPKMFITDLITQRGIVFNSGPSWKEQRKVSIQILRSLGMGRQRFADNMLAEVSEFVKAVGKKQGQATDLSKVIIVSMSNNICSVIFGRRFDYDFPNFLRYLDLIQENFHHLRSTNLVNYLPWLRFLPGDLFKAKKILHNVQEMNKCFLIPQIQRHIDNQNGGDDTDNEESDDFISAYLKQIRKEKATGNAPSTVNEENLLWVVSDLFVAGTETLTSTLLWIILYLIHNPKVQDKCFKEISDVIGRTSPPSLRHRQDMTYVQATILETLRIADVGGMGLQHGVLRTAEFRGCTIPRDAIVLPILHSALHDSAVWGDPENFRPERFLDSAGGLVKKAEFIPFSLGRRQCPGEGIARQQLFFYVTSLIQHFRFLPAEDGQLPSLDGIQGFTFSPAPFCLRAVPRDDQA</sequence>
<comment type="cofactor">
    <cofactor evidence="1 7">
        <name>heme</name>
        <dbReference type="ChEBI" id="CHEBI:30413"/>
    </cofactor>
</comment>
<evidence type="ECO:0000313" key="11">
    <source>
        <dbReference type="Proteomes" id="UP001374579"/>
    </source>
</evidence>
<evidence type="ECO:0000256" key="3">
    <source>
        <dbReference type="ARBA" id="ARBA00022723"/>
    </source>
</evidence>
<dbReference type="GO" id="GO:0006082">
    <property type="term" value="P:organic acid metabolic process"/>
    <property type="evidence" value="ECO:0007669"/>
    <property type="project" value="TreeGrafter"/>
</dbReference>
<dbReference type="GO" id="GO:0020037">
    <property type="term" value="F:heme binding"/>
    <property type="evidence" value="ECO:0007669"/>
    <property type="project" value="InterPro"/>
</dbReference>
<evidence type="ECO:0008006" key="12">
    <source>
        <dbReference type="Google" id="ProtNLM"/>
    </source>
</evidence>
<dbReference type="GO" id="GO:0005506">
    <property type="term" value="F:iron ion binding"/>
    <property type="evidence" value="ECO:0007669"/>
    <property type="project" value="InterPro"/>
</dbReference>
<feature type="chain" id="PRO_5042849276" description="Cytochrome P450" evidence="9">
    <location>
        <begin position="22"/>
        <end position="497"/>
    </location>
</feature>
<keyword evidence="11" id="KW-1185">Reference proteome</keyword>
<evidence type="ECO:0000256" key="8">
    <source>
        <dbReference type="RuleBase" id="RU000461"/>
    </source>
</evidence>
<dbReference type="PANTHER" id="PTHR24300">
    <property type="entry name" value="CYTOCHROME P450 508A4-RELATED"/>
    <property type="match status" value="1"/>
</dbReference>
<dbReference type="EMBL" id="JBAMIC010000004">
    <property type="protein sequence ID" value="KAK7108790.1"/>
    <property type="molecule type" value="Genomic_DNA"/>
</dbReference>
<dbReference type="InterPro" id="IPR036396">
    <property type="entry name" value="Cyt_P450_sf"/>
</dbReference>
<evidence type="ECO:0000256" key="6">
    <source>
        <dbReference type="ARBA" id="ARBA00023033"/>
    </source>
</evidence>
<evidence type="ECO:0000256" key="1">
    <source>
        <dbReference type="ARBA" id="ARBA00001971"/>
    </source>
</evidence>
<dbReference type="FunFam" id="1.10.630.10:FF:000036">
    <property type="entry name" value="CYtochrome P450 family"/>
    <property type="match status" value="1"/>
</dbReference>
<proteinExistence type="inferred from homology"/>
<dbReference type="PROSITE" id="PS00086">
    <property type="entry name" value="CYTOCHROME_P450"/>
    <property type="match status" value="1"/>
</dbReference>
<dbReference type="Proteomes" id="UP001374579">
    <property type="component" value="Unassembled WGS sequence"/>
</dbReference>
<keyword evidence="7 8" id="KW-0349">Heme</keyword>
<feature type="binding site" description="axial binding residue" evidence="7">
    <location>
        <position position="439"/>
    </location>
    <ligand>
        <name>heme</name>
        <dbReference type="ChEBI" id="CHEBI:30413"/>
    </ligand>
    <ligandPart>
        <name>Fe</name>
        <dbReference type="ChEBI" id="CHEBI:18248"/>
    </ligandPart>
</feature>
<keyword evidence="9" id="KW-0732">Signal</keyword>
<dbReference type="GO" id="GO:0005737">
    <property type="term" value="C:cytoplasm"/>
    <property type="evidence" value="ECO:0007669"/>
    <property type="project" value="TreeGrafter"/>
</dbReference>
<protein>
    <recommendedName>
        <fullName evidence="12">Cytochrome P450</fullName>
    </recommendedName>
</protein>
<comment type="caution">
    <text evidence="10">The sequence shown here is derived from an EMBL/GenBank/DDBJ whole genome shotgun (WGS) entry which is preliminary data.</text>
</comment>
<dbReference type="PRINTS" id="PR00463">
    <property type="entry name" value="EP450I"/>
</dbReference>
<comment type="similarity">
    <text evidence="2 8">Belongs to the cytochrome P450 family.</text>
</comment>
<keyword evidence="6 8" id="KW-0503">Monooxygenase</keyword>
<reference evidence="10 11" key="1">
    <citation type="submission" date="2024-02" db="EMBL/GenBank/DDBJ databases">
        <title>Chromosome-scale genome assembly of the rough periwinkle Littorina saxatilis.</title>
        <authorList>
            <person name="De Jode A."/>
            <person name="Faria R."/>
            <person name="Formenti G."/>
            <person name="Sims Y."/>
            <person name="Smith T.P."/>
            <person name="Tracey A."/>
            <person name="Wood J.M.D."/>
            <person name="Zagrodzka Z.B."/>
            <person name="Johannesson K."/>
            <person name="Butlin R.K."/>
            <person name="Leder E.H."/>
        </authorList>
    </citation>
    <scope>NUCLEOTIDE SEQUENCE [LARGE SCALE GENOMIC DNA]</scope>
    <source>
        <strain evidence="10">Snail1</strain>
        <tissue evidence="10">Muscle</tissue>
    </source>
</reference>
<dbReference type="InterPro" id="IPR001128">
    <property type="entry name" value="Cyt_P450"/>
</dbReference>
<dbReference type="GO" id="GO:0016712">
    <property type="term" value="F:oxidoreductase activity, acting on paired donors, with incorporation or reduction of molecular oxygen, reduced flavin or flavoprotein as one donor, and incorporation of one atom of oxygen"/>
    <property type="evidence" value="ECO:0007669"/>
    <property type="project" value="TreeGrafter"/>
</dbReference>
<dbReference type="InterPro" id="IPR017972">
    <property type="entry name" value="Cyt_P450_CS"/>
</dbReference>
<keyword evidence="4 8" id="KW-0560">Oxidoreductase</keyword>
<dbReference type="Gene3D" id="1.10.630.10">
    <property type="entry name" value="Cytochrome P450"/>
    <property type="match status" value="1"/>
</dbReference>
<keyword evidence="3 7" id="KW-0479">Metal-binding</keyword>
<accession>A0AAN9BSE3</accession>
<dbReference type="AlphaFoldDB" id="A0AAN9BSE3"/>
<dbReference type="GO" id="GO:0006805">
    <property type="term" value="P:xenobiotic metabolic process"/>
    <property type="evidence" value="ECO:0007669"/>
    <property type="project" value="TreeGrafter"/>
</dbReference>
<dbReference type="PRINTS" id="PR00385">
    <property type="entry name" value="P450"/>
</dbReference>
<evidence type="ECO:0000256" key="9">
    <source>
        <dbReference type="SAM" id="SignalP"/>
    </source>
</evidence>
<evidence type="ECO:0000256" key="5">
    <source>
        <dbReference type="ARBA" id="ARBA00023004"/>
    </source>
</evidence>
<dbReference type="Pfam" id="PF00067">
    <property type="entry name" value="p450"/>
    <property type="match status" value="1"/>
</dbReference>
<organism evidence="10 11">
    <name type="scientific">Littorina saxatilis</name>
    <dbReference type="NCBI Taxonomy" id="31220"/>
    <lineage>
        <taxon>Eukaryota</taxon>
        <taxon>Metazoa</taxon>
        <taxon>Spiralia</taxon>
        <taxon>Lophotrochozoa</taxon>
        <taxon>Mollusca</taxon>
        <taxon>Gastropoda</taxon>
        <taxon>Caenogastropoda</taxon>
        <taxon>Littorinimorpha</taxon>
        <taxon>Littorinoidea</taxon>
        <taxon>Littorinidae</taxon>
        <taxon>Littorina</taxon>
    </lineage>
</organism>
<evidence type="ECO:0000256" key="2">
    <source>
        <dbReference type="ARBA" id="ARBA00010617"/>
    </source>
</evidence>
<dbReference type="InterPro" id="IPR002401">
    <property type="entry name" value="Cyt_P450_E_grp-I"/>
</dbReference>
<dbReference type="InterPro" id="IPR050182">
    <property type="entry name" value="Cytochrome_P450_fam2"/>
</dbReference>